<name>A0A1X6ZJ21_9RHOB</name>
<evidence type="ECO:0000313" key="1">
    <source>
        <dbReference type="EMBL" id="SLN52877.1"/>
    </source>
</evidence>
<evidence type="ECO:0000313" key="2">
    <source>
        <dbReference type="Proteomes" id="UP000193570"/>
    </source>
</evidence>
<sequence length="47" mass="5509">MSKRFATAWLGLGRRLSAMEAARRARLRRPVTLDDKIPFAPRKERVR</sequence>
<dbReference type="EMBL" id="FWFK01000004">
    <property type="protein sequence ID" value="SLN52877.1"/>
    <property type="molecule type" value="Genomic_DNA"/>
</dbReference>
<keyword evidence="2" id="KW-1185">Reference proteome</keyword>
<gene>
    <name evidence="1" type="ORF">ROJ8625_02686</name>
</gene>
<dbReference type="AlphaFoldDB" id="A0A1X6ZJ21"/>
<reference evidence="1 2" key="1">
    <citation type="submission" date="2017-03" db="EMBL/GenBank/DDBJ databases">
        <authorList>
            <person name="Afonso C.L."/>
            <person name="Miller P.J."/>
            <person name="Scott M.A."/>
            <person name="Spackman E."/>
            <person name="Goraichik I."/>
            <person name="Dimitrov K.M."/>
            <person name="Suarez D.L."/>
            <person name="Swayne D.E."/>
        </authorList>
    </citation>
    <scope>NUCLEOTIDE SEQUENCE [LARGE SCALE GENOMIC DNA]</scope>
    <source>
        <strain evidence="1 2">CECT 8625</strain>
    </source>
</reference>
<accession>A0A1X6ZJ21</accession>
<proteinExistence type="predicted"/>
<dbReference type="Proteomes" id="UP000193570">
    <property type="component" value="Unassembled WGS sequence"/>
</dbReference>
<protein>
    <submittedName>
        <fullName evidence="1">Uncharacterized protein</fullName>
    </submittedName>
</protein>
<dbReference type="RefSeq" id="WP_159456765.1">
    <property type="nucleotide sequence ID" value="NZ_FWFK01000004.1"/>
</dbReference>
<organism evidence="1 2">
    <name type="scientific">Roseivivax jejudonensis</name>
    <dbReference type="NCBI Taxonomy" id="1529041"/>
    <lineage>
        <taxon>Bacteria</taxon>
        <taxon>Pseudomonadati</taxon>
        <taxon>Pseudomonadota</taxon>
        <taxon>Alphaproteobacteria</taxon>
        <taxon>Rhodobacterales</taxon>
        <taxon>Roseobacteraceae</taxon>
        <taxon>Roseivivax</taxon>
    </lineage>
</organism>